<dbReference type="EMBL" id="CM017705">
    <property type="protein sequence ID" value="TYG70614.1"/>
    <property type="molecule type" value="Genomic_DNA"/>
</dbReference>
<accession>A0A5D2CM51</accession>
<gene>
    <name evidence="2" type="ORF">ES288_D05G327200v1</name>
</gene>
<sequence length="386" mass="45089">MKIFSWNCRGVGNPATVRELKQLLIANVPDIVFLCETKVHSNEFSRIHDRCRMDGCLAVSSEGKSGGLALMWREGVRVTVQNYSKFHIDSLVKMDNGEVFRFTGIYGQTIPTLRHQAWDMLKRVSSSVNEGWIVGGDFNAILNNSEKEGGRRKPKVLMDEFCDLIEELNLNDVKMSNGWFTWTNNRDGTDLIKERLDRFFVSNAFIGNLPFLTSNIVRQSKSDHEAILLDLFGCKPKENCNDPRVRFRYDICWAKEQEARDIVSKAWSTVGSNSLEKMELIKDKLGPWQFKRYRRLRNNIRGLEKDIHNLMEGPINERSMKLLKIARSKLGHLYEMEEKYWAARARSQWLKEGDRNTRFFHVRATSRRRTNRIERLKDSQDRLELF</sequence>
<dbReference type="Pfam" id="PF03372">
    <property type="entry name" value="Exo_endo_phos"/>
    <property type="match status" value="1"/>
</dbReference>
<dbReference type="PANTHER" id="PTHR35218">
    <property type="entry name" value="RNASE H DOMAIN-CONTAINING PROTEIN"/>
    <property type="match status" value="1"/>
</dbReference>
<dbReference type="Gene3D" id="3.60.10.10">
    <property type="entry name" value="Endonuclease/exonuclease/phosphatase"/>
    <property type="match status" value="1"/>
</dbReference>
<evidence type="ECO:0000313" key="3">
    <source>
        <dbReference type="Proteomes" id="UP000323506"/>
    </source>
</evidence>
<dbReference type="Proteomes" id="UP000323506">
    <property type="component" value="Chromosome D05"/>
</dbReference>
<dbReference type="AlphaFoldDB" id="A0A5D2CM51"/>
<organism evidence="2 3">
    <name type="scientific">Gossypium darwinii</name>
    <name type="common">Darwin's cotton</name>
    <name type="synonym">Gossypium barbadense var. darwinii</name>
    <dbReference type="NCBI Taxonomy" id="34276"/>
    <lineage>
        <taxon>Eukaryota</taxon>
        <taxon>Viridiplantae</taxon>
        <taxon>Streptophyta</taxon>
        <taxon>Embryophyta</taxon>
        <taxon>Tracheophyta</taxon>
        <taxon>Spermatophyta</taxon>
        <taxon>Magnoliopsida</taxon>
        <taxon>eudicotyledons</taxon>
        <taxon>Gunneridae</taxon>
        <taxon>Pentapetalae</taxon>
        <taxon>rosids</taxon>
        <taxon>malvids</taxon>
        <taxon>Malvales</taxon>
        <taxon>Malvaceae</taxon>
        <taxon>Malvoideae</taxon>
        <taxon>Gossypium</taxon>
    </lineage>
</organism>
<evidence type="ECO:0000313" key="2">
    <source>
        <dbReference type="EMBL" id="TYG70614.1"/>
    </source>
</evidence>
<protein>
    <recommendedName>
        <fullName evidence="1">Endonuclease/exonuclease/phosphatase domain-containing protein</fullName>
    </recommendedName>
</protein>
<feature type="domain" description="Endonuclease/exonuclease/phosphatase" evidence="1">
    <location>
        <begin position="5"/>
        <end position="204"/>
    </location>
</feature>
<dbReference type="PANTHER" id="PTHR35218:SF9">
    <property type="entry name" value="ENDONUCLEASE_EXONUCLEASE_PHOSPHATASE DOMAIN-CONTAINING PROTEIN"/>
    <property type="match status" value="1"/>
</dbReference>
<name>A0A5D2CM51_GOSDA</name>
<dbReference type="InterPro" id="IPR036691">
    <property type="entry name" value="Endo/exonu/phosph_ase_sf"/>
</dbReference>
<dbReference type="GO" id="GO:0003824">
    <property type="term" value="F:catalytic activity"/>
    <property type="evidence" value="ECO:0007669"/>
    <property type="project" value="InterPro"/>
</dbReference>
<dbReference type="InterPro" id="IPR005135">
    <property type="entry name" value="Endo/exonuclease/phosphatase"/>
</dbReference>
<evidence type="ECO:0000259" key="1">
    <source>
        <dbReference type="Pfam" id="PF03372"/>
    </source>
</evidence>
<reference evidence="2 3" key="1">
    <citation type="submission" date="2019-06" db="EMBL/GenBank/DDBJ databases">
        <title>WGS assembly of Gossypium darwinii.</title>
        <authorList>
            <person name="Chen Z.J."/>
            <person name="Sreedasyam A."/>
            <person name="Ando A."/>
            <person name="Song Q."/>
            <person name="De L."/>
            <person name="Hulse-Kemp A."/>
            <person name="Ding M."/>
            <person name="Ye W."/>
            <person name="Kirkbride R."/>
            <person name="Jenkins J."/>
            <person name="Plott C."/>
            <person name="Lovell J."/>
            <person name="Lin Y.-M."/>
            <person name="Vaughn R."/>
            <person name="Liu B."/>
            <person name="Li W."/>
            <person name="Simpson S."/>
            <person name="Scheffler B."/>
            <person name="Saski C."/>
            <person name="Grover C."/>
            <person name="Hu G."/>
            <person name="Conover J."/>
            <person name="Carlson J."/>
            <person name="Shu S."/>
            <person name="Boston L."/>
            <person name="Williams M."/>
            <person name="Peterson D."/>
            <person name="Mcgee K."/>
            <person name="Jones D."/>
            <person name="Wendel J."/>
            <person name="Stelly D."/>
            <person name="Grimwood J."/>
            <person name="Schmutz J."/>
        </authorList>
    </citation>
    <scope>NUCLEOTIDE SEQUENCE [LARGE SCALE GENOMIC DNA]</scope>
    <source>
        <strain evidence="2">1808015.09</strain>
    </source>
</reference>
<keyword evidence="3" id="KW-1185">Reference proteome</keyword>
<proteinExistence type="predicted"/>
<dbReference type="SUPFAM" id="SSF56219">
    <property type="entry name" value="DNase I-like"/>
    <property type="match status" value="1"/>
</dbReference>